<name>B4RH57_PHEZH</name>
<keyword evidence="2" id="KW-0808">Transferase</keyword>
<dbReference type="HOGENOM" id="CLU_775796_0_0_5"/>
<evidence type="ECO:0000256" key="1">
    <source>
        <dbReference type="ARBA" id="ARBA00022676"/>
    </source>
</evidence>
<protein>
    <recommendedName>
        <fullName evidence="4">Glycosyltransferase 61 catalytic domain-containing protein</fullName>
    </recommendedName>
</protein>
<sequence>MVGALEPGFYDPAPLAYDFPAVTVTTYRDAVVRGASNVISTADGVVRHGLMELGSEMMPEEFHSRLILRRERGEAGWTPCDPFGVGWLPEAASFVDAAAPNYAHWITEVLPRIAAFARDPARRKIPFVIDAGLHANMLRTVRMVAGADVTLVELAPDEVLRVGVLHNVSPAGYAPYKLRPGLEGDFSHGAFGGRALAGMVETLRQAAGVQAGGARPRLFIRRNTKLRRLVNEAEIEAALVARGFQVLEPERLTADEQVAAYSGAGMVVGATGAGVVNLAFCRPDCPTVVLMPRFRLTAYWYWRRIAAAAGAGPVVHAVGLQEKVLDDPFDPLALHQDYRVEVKDVLEAVERAEALAA</sequence>
<dbReference type="AlphaFoldDB" id="B4RH57"/>
<dbReference type="GO" id="GO:0016757">
    <property type="term" value="F:glycosyltransferase activity"/>
    <property type="evidence" value="ECO:0007669"/>
    <property type="project" value="UniProtKB-KW"/>
</dbReference>
<evidence type="ECO:0000256" key="3">
    <source>
        <dbReference type="ARBA" id="ARBA00023180"/>
    </source>
</evidence>
<evidence type="ECO:0000313" key="5">
    <source>
        <dbReference type="EMBL" id="ACG79005.1"/>
    </source>
</evidence>
<evidence type="ECO:0000256" key="2">
    <source>
        <dbReference type="ARBA" id="ARBA00022679"/>
    </source>
</evidence>
<gene>
    <name evidence="5" type="ordered locus">PHZ_c2596</name>
</gene>
<dbReference type="PANTHER" id="PTHR20961">
    <property type="entry name" value="GLYCOSYLTRANSFERASE"/>
    <property type="match status" value="1"/>
</dbReference>
<accession>B4RH57</accession>
<dbReference type="Proteomes" id="UP000001868">
    <property type="component" value="Chromosome"/>
</dbReference>
<dbReference type="InterPro" id="IPR007657">
    <property type="entry name" value="Glycosyltransferase_61"/>
</dbReference>
<dbReference type="eggNOG" id="COG4421">
    <property type="taxonomic scope" value="Bacteria"/>
</dbReference>
<dbReference type="Pfam" id="PF04577">
    <property type="entry name" value="Glyco_transf_61"/>
    <property type="match status" value="1"/>
</dbReference>
<keyword evidence="1" id="KW-0328">Glycosyltransferase</keyword>
<feature type="domain" description="Glycosyltransferase 61 catalytic" evidence="4">
    <location>
        <begin position="102"/>
        <end position="285"/>
    </location>
</feature>
<keyword evidence="3" id="KW-0325">Glycoprotein</keyword>
<proteinExistence type="predicted"/>
<dbReference type="EMBL" id="CP000747">
    <property type="protein sequence ID" value="ACG79005.1"/>
    <property type="molecule type" value="Genomic_DNA"/>
</dbReference>
<dbReference type="STRING" id="450851.PHZ_c2596"/>
<dbReference type="InterPro" id="IPR049625">
    <property type="entry name" value="Glyco_transf_61_cat"/>
</dbReference>
<evidence type="ECO:0000259" key="4">
    <source>
        <dbReference type="Pfam" id="PF04577"/>
    </source>
</evidence>
<keyword evidence="6" id="KW-1185">Reference proteome</keyword>
<organism evidence="5 6">
    <name type="scientific">Phenylobacterium zucineum (strain HLK1)</name>
    <dbReference type="NCBI Taxonomy" id="450851"/>
    <lineage>
        <taxon>Bacteria</taxon>
        <taxon>Pseudomonadati</taxon>
        <taxon>Pseudomonadota</taxon>
        <taxon>Alphaproteobacteria</taxon>
        <taxon>Caulobacterales</taxon>
        <taxon>Caulobacteraceae</taxon>
        <taxon>Phenylobacterium</taxon>
    </lineage>
</organism>
<evidence type="ECO:0000313" key="6">
    <source>
        <dbReference type="Proteomes" id="UP000001868"/>
    </source>
</evidence>
<dbReference type="KEGG" id="pzu:PHZ_c2596"/>
<reference evidence="5 6" key="1">
    <citation type="journal article" date="2008" name="BMC Genomics">
        <title>Complete genome of Phenylobacterium zucineum - a novel facultative intracellular bacterium isolated from human erythroleukemia cell line K562.</title>
        <authorList>
            <person name="Luo Y."/>
            <person name="Xu X."/>
            <person name="Ding Z."/>
            <person name="Liu Z."/>
            <person name="Zhang B."/>
            <person name="Yan Z."/>
            <person name="Sun J."/>
            <person name="Hu S."/>
            <person name="Hu X."/>
        </authorList>
    </citation>
    <scope>NUCLEOTIDE SEQUENCE [LARGE SCALE GENOMIC DNA]</scope>
    <source>
        <strain evidence="5 6">HLK1</strain>
    </source>
</reference>